<sequence length="53" mass="5724">MPEKDQKSKKYGFAEILKKAVLGCGGECGEGCGGCCNEIKIVPKETKETEEND</sequence>
<accession>A0A9Q4KU01</accession>
<gene>
    <name evidence="1" type="ORF">L0665_06425</name>
</gene>
<dbReference type="AlphaFoldDB" id="A0A9Q4KU01"/>
<dbReference type="Proteomes" id="UP001143747">
    <property type="component" value="Unassembled WGS sequence"/>
</dbReference>
<evidence type="ECO:0000313" key="1">
    <source>
        <dbReference type="EMBL" id="MDE4908243.1"/>
    </source>
</evidence>
<dbReference type="RefSeq" id="WP_274924876.1">
    <property type="nucleotide sequence ID" value="NZ_JAKELO010000002.1"/>
</dbReference>
<comment type="caution">
    <text evidence="1">The sequence shown here is derived from an EMBL/GenBank/DDBJ whole genome shotgun (WGS) entry which is preliminary data.</text>
</comment>
<organism evidence="1 2">
    <name type="scientific">Methanogenium marinum</name>
    <dbReference type="NCBI Taxonomy" id="348610"/>
    <lineage>
        <taxon>Archaea</taxon>
        <taxon>Methanobacteriati</taxon>
        <taxon>Methanobacteriota</taxon>
        <taxon>Stenosarchaea group</taxon>
        <taxon>Methanomicrobia</taxon>
        <taxon>Methanomicrobiales</taxon>
        <taxon>Methanomicrobiaceae</taxon>
        <taxon>Methanogenium</taxon>
    </lineage>
</organism>
<protein>
    <submittedName>
        <fullName evidence="1">Uncharacterized protein</fullName>
    </submittedName>
</protein>
<keyword evidence="2" id="KW-1185">Reference proteome</keyword>
<dbReference type="EMBL" id="JAKELO010000002">
    <property type="protein sequence ID" value="MDE4908243.1"/>
    <property type="molecule type" value="Genomic_DNA"/>
</dbReference>
<name>A0A9Q4KU01_9EURY</name>
<reference evidence="1" key="1">
    <citation type="submission" date="2022-01" db="EMBL/GenBank/DDBJ databases">
        <title>Draft genome of Methanogenium marinum DSM 15558.</title>
        <authorList>
            <person name="Chen S.-C."/>
            <person name="You Y.-T."/>
        </authorList>
    </citation>
    <scope>NUCLEOTIDE SEQUENCE</scope>
    <source>
        <strain evidence="1">DSM 15558</strain>
    </source>
</reference>
<proteinExistence type="predicted"/>
<evidence type="ECO:0000313" key="2">
    <source>
        <dbReference type="Proteomes" id="UP001143747"/>
    </source>
</evidence>